<feature type="compositionally biased region" description="Basic and acidic residues" evidence="4">
    <location>
        <begin position="1"/>
        <end position="20"/>
    </location>
</feature>
<dbReference type="OrthoDB" id="3169036at2759"/>
<name>A0A9P6M3X6_MORAP</name>
<dbReference type="GO" id="GO:0005854">
    <property type="term" value="C:nascent polypeptide-associated complex"/>
    <property type="evidence" value="ECO:0007669"/>
    <property type="project" value="InterPro"/>
</dbReference>
<evidence type="ECO:0000256" key="3">
    <source>
        <dbReference type="ARBA" id="ARBA00030300"/>
    </source>
</evidence>
<evidence type="ECO:0000256" key="2">
    <source>
        <dbReference type="ARBA" id="ARBA00014437"/>
    </source>
</evidence>
<keyword evidence="7" id="KW-1185">Reference proteome</keyword>
<sequence>MILTDIENKTASIEEIHSGSESDSEQAVGSTSSRVQSRGEIKARKALSKLGLQKVKGVTRVTVRRSGQPLLAIDQPDVYKSLNSDAYIVFGEGQAENFDIQSQLAAAQDVMKDAGEPTAEAVKEEEEEEEEEAVDEEGVEANDIDLVMAQANVSRAKAVKALKAHNNDIVNAIMELTMELEELLLEEVSLSEPGFKGPTWEAREALLFLLKEKKLFDDEDERGDIEEEAEGAVLHFMFLKKAIDDVLVSILLWYL</sequence>
<feature type="compositionally biased region" description="Acidic residues" evidence="4">
    <location>
        <begin position="123"/>
        <end position="138"/>
    </location>
</feature>
<dbReference type="Gene3D" id="2.20.70.30">
    <property type="entry name" value="Nascent polypeptide-associated complex domain"/>
    <property type="match status" value="1"/>
</dbReference>
<dbReference type="InterPro" id="IPR038187">
    <property type="entry name" value="NAC_A/B_dom_sf"/>
</dbReference>
<dbReference type="PROSITE" id="PS51151">
    <property type="entry name" value="NAC_AB"/>
    <property type="match status" value="1"/>
</dbReference>
<dbReference type="InterPro" id="IPR002715">
    <property type="entry name" value="Nas_poly-pep-assoc_cplx_dom"/>
</dbReference>
<dbReference type="Pfam" id="PF01849">
    <property type="entry name" value="NAC"/>
    <property type="match status" value="1"/>
</dbReference>
<evidence type="ECO:0000256" key="1">
    <source>
        <dbReference type="ARBA" id="ARBA00009882"/>
    </source>
</evidence>
<proteinExistence type="inferred from homology"/>
<dbReference type="Proteomes" id="UP000738359">
    <property type="component" value="Unassembled WGS sequence"/>
</dbReference>
<dbReference type="Pfam" id="PF19026">
    <property type="entry name" value="UBA_HYPK"/>
    <property type="match status" value="1"/>
</dbReference>
<dbReference type="EMBL" id="JAAAHY010000331">
    <property type="protein sequence ID" value="KAF9964727.1"/>
    <property type="molecule type" value="Genomic_DNA"/>
</dbReference>
<accession>A0A9P6M3X6</accession>
<gene>
    <name evidence="6" type="ORF">BGZ70_006039</name>
</gene>
<comment type="similarity">
    <text evidence="1">Belongs to the NAC-alpha family.</text>
</comment>
<dbReference type="SMART" id="SM01407">
    <property type="entry name" value="NAC"/>
    <property type="match status" value="1"/>
</dbReference>
<evidence type="ECO:0000259" key="5">
    <source>
        <dbReference type="PROSITE" id="PS51151"/>
    </source>
</evidence>
<dbReference type="FunFam" id="1.10.8.10:FF:000006">
    <property type="entry name" value="Putative nascent polypeptide-associated complex subunit alpha"/>
    <property type="match status" value="1"/>
</dbReference>
<evidence type="ECO:0000313" key="6">
    <source>
        <dbReference type="EMBL" id="KAF9964727.1"/>
    </source>
</evidence>
<dbReference type="Gene3D" id="1.10.8.10">
    <property type="entry name" value="DNA helicase RuvA subunit, C-terminal domain"/>
    <property type="match status" value="1"/>
</dbReference>
<evidence type="ECO:0000256" key="4">
    <source>
        <dbReference type="SAM" id="MobiDB-lite"/>
    </source>
</evidence>
<reference evidence="6" key="1">
    <citation type="journal article" date="2020" name="Fungal Divers.">
        <title>Resolving the Mortierellaceae phylogeny through synthesis of multi-gene phylogenetics and phylogenomics.</title>
        <authorList>
            <person name="Vandepol N."/>
            <person name="Liber J."/>
            <person name="Desiro A."/>
            <person name="Na H."/>
            <person name="Kennedy M."/>
            <person name="Barry K."/>
            <person name="Grigoriev I.V."/>
            <person name="Miller A.N."/>
            <person name="O'Donnell K."/>
            <person name="Stajich J.E."/>
            <person name="Bonito G."/>
        </authorList>
    </citation>
    <scope>NUCLEOTIDE SEQUENCE</scope>
    <source>
        <strain evidence="6">CK1249</strain>
    </source>
</reference>
<feature type="region of interest" description="Disordered" evidence="4">
    <location>
        <begin position="114"/>
        <end position="138"/>
    </location>
</feature>
<feature type="compositionally biased region" description="Polar residues" evidence="4">
    <location>
        <begin position="21"/>
        <end position="36"/>
    </location>
</feature>
<evidence type="ECO:0000313" key="7">
    <source>
        <dbReference type="Proteomes" id="UP000738359"/>
    </source>
</evidence>
<dbReference type="PANTHER" id="PTHR21713">
    <property type="entry name" value="NASCENT POLYPEPTIDE ASSOCIATED COMPLEX ALPHA SUBUNIT-RELATED"/>
    <property type="match status" value="1"/>
</dbReference>
<dbReference type="AlphaFoldDB" id="A0A9P6M3X6"/>
<feature type="region of interest" description="Disordered" evidence="4">
    <location>
        <begin position="1"/>
        <end position="39"/>
    </location>
</feature>
<dbReference type="InterPro" id="IPR044034">
    <property type="entry name" value="NAC-like_UBA"/>
</dbReference>
<feature type="domain" description="NAC-A/B" evidence="5">
    <location>
        <begin position="37"/>
        <end position="102"/>
    </location>
</feature>
<protein>
    <recommendedName>
        <fullName evidence="2">Nascent polypeptide-associated complex subunit alpha</fullName>
    </recommendedName>
    <alternativeName>
        <fullName evidence="3">Alpha-NAC</fullName>
    </alternativeName>
</protein>
<dbReference type="CDD" id="cd14358">
    <property type="entry name" value="UBA_NAC_euk"/>
    <property type="match status" value="1"/>
</dbReference>
<organism evidence="6 7">
    <name type="scientific">Mortierella alpina</name>
    <name type="common">Oleaginous fungus</name>
    <name type="synonym">Mortierella renispora</name>
    <dbReference type="NCBI Taxonomy" id="64518"/>
    <lineage>
        <taxon>Eukaryota</taxon>
        <taxon>Fungi</taxon>
        <taxon>Fungi incertae sedis</taxon>
        <taxon>Mucoromycota</taxon>
        <taxon>Mortierellomycotina</taxon>
        <taxon>Mortierellomycetes</taxon>
        <taxon>Mortierellales</taxon>
        <taxon>Mortierellaceae</taxon>
        <taxon>Mortierella</taxon>
    </lineage>
</organism>
<dbReference type="CDD" id="cd22054">
    <property type="entry name" value="NAC_NACA"/>
    <property type="match status" value="1"/>
</dbReference>
<dbReference type="InterPro" id="IPR016641">
    <property type="entry name" value="EGD2/NACA0like"/>
</dbReference>
<comment type="caution">
    <text evidence="6">The sequence shown here is derived from an EMBL/GenBank/DDBJ whole genome shotgun (WGS) entry which is preliminary data.</text>
</comment>